<dbReference type="RefSeq" id="WP_134339668.1">
    <property type="nucleotide sequence ID" value="NZ_SOPW01000005.1"/>
</dbReference>
<evidence type="ECO:0000256" key="6">
    <source>
        <dbReference type="ARBA" id="ARBA00023053"/>
    </source>
</evidence>
<evidence type="ECO:0000256" key="1">
    <source>
        <dbReference type="ARBA" id="ARBA00004651"/>
    </source>
</evidence>
<evidence type="ECO:0000256" key="5">
    <source>
        <dbReference type="ARBA" id="ARBA00022989"/>
    </source>
</evidence>
<feature type="transmembrane region" description="Helical" evidence="10">
    <location>
        <begin position="28"/>
        <end position="46"/>
    </location>
</feature>
<feature type="transmembrane region" description="Helical" evidence="10">
    <location>
        <begin position="186"/>
        <end position="211"/>
    </location>
</feature>
<comment type="caution">
    <text evidence="12">The sequence shown here is derived from an EMBL/GenBank/DDBJ whole genome shotgun (WGS) entry which is preliminary data.</text>
</comment>
<dbReference type="Pfam" id="PF00999">
    <property type="entry name" value="Na_H_Exchanger"/>
    <property type="match status" value="1"/>
</dbReference>
<evidence type="ECO:0000313" key="12">
    <source>
        <dbReference type="EMBL" id="TFB22937.1"/>
    </source>
</evidence>
<keyword evidence="2" id="KW-0813">Transport</keyword>
<dbReference type="Gene3D" id="1.20.1530.20">
    <property type="match status" value="1"/>
</dbReference>
<dbReference type="AlphaFoldDB" id="A0A4Y8IND7"/>
<organism evidence="12 13">
    <name type="scientific">Filobacillus milosensis</name>
    <dbReference type="NCBI Taxonomy" id="94137"/>
    <lineage>
        <taxon>Bacteria</taxon>
        <taxon>Bacillati</taxon>
        <taxon>Bacillota</taxon>
        <taxon>Bacilli</taxon>
        <taxon>Bacillales</taxon>
        <taxon>Bacillaceae</taxon>
        <taxon>Filobacillus</taxon>
    </lineage>
</organism>
<keyword evidence="3" id="KW-1003">Cell membrane</keyword>
<gene>
    <name evidence="12" type="ORF">E3U55_06765</name>
</gene>
<sequence length="400" mass="44811">MSAYHIIFFILIGFIVFAIDRKKEYFPVPVILLLVGIILSFIPYFSDVKLTEKMIFHWFLPALLFISAYQFPLRDLKKYYRTFIILSTVGMLLTAFALSVMIYGLVGIGLSISFLSALLISSILTPTDPVSVVNILKTSTNKDQLADVVEGESMLNDGTSIVLFTVVAGIFSQQKSFSVLSFLGEFLLVSLGGVAIGAIFGFILSKIIFWLNHREYQVMVSIVLAYGSFLLAEHFGVSGVLATVVAGFMLSYEIKNYSEQDQYRDYLDGFWQNINPVIISILFIVMGIEAFNLIKIEHFGWMVAIFVLSLIARELVLLIIFKVVPNLKKNFKSKDVHLITWSGIKGTVSVALLLMFKDKYSGSDHELILSLTIGAIILSMIIQSLSIYPLTQKEYKGSNE</sequence>
<keyword evidence="9" id="KW-0739">Sodium transport</keyword>
<comment type="subcellular location">
    <subcellularLocation>
        <location evidence="1">Cell membrane</location>
        <topology evidence="1">Multi-pass membrane protein</topology>
    </subcellularLocation>
</comment>
<evidence type="ECO:0000256" key="3">
    <source>
        <dbReference type="ARBA" id="ARBA00022475"/>
    </source>
</evidence>
<dbReference type="InterPro" id="IPR038770">
    <property type="entry name" value="Na+/solute_symporter_sf"/>
</dbReference>
<accession>A0A4Y8IND7</accession>
<dbReference type="PANTHER" id="PTHR10110:SF86">
    <property type="entry name" value="SODIUM_HYDROGEN EXCHANGER 7"/>
    <property type="match status" value="1"/>
</dbReference>
<keyword evidence="6" id="KW-0915">Sodium</keyword>
<dbReference type="GO" id="GO:0005886">
    <property type="term" value="C:plasma membrane"/>
    <property type="evidence" value="ECO:0007669"/>
    <property type="project" value="UniProtKB-SubCell"/>
</dbReference>
<name>A0A4Y8IND7_9BACI</name>
<evidence type="ECO:0000256" key="2">
    <source>
        <dbReference type="ARBA" id="ARBA00022448"/>
    </source>
</evidence>
<dbReference type="GO" id="GO:0098719">
    <property type="term" value="P:sodium ion import across plasma membrane"/>
    <property type="evidence" value="ECO:0007669"/>
    <property type="project" value="TreeGrafter"/>
</dbReference>
<dbReference type="GO" id="GO:0051453">
    <property type="term" value="P:regulation of intracellular pH"/>
    <property type="evidence" value="ECO:0007669"/>
    <property type="project" value="TreeGrafter"/>
</dbReference>
<keyword evidence="5 10" id="KW-1133">Transmembrane helix</keyword>
<evidence type="ECO:0000256" key="8">
    <source>
        <dbReference type="ARBA" id="ARBA00023136"/>
    </source>
</evidence>
<feature type="transmembrane region" description="Helical" evidence="10">
    <location>
        <begin position="55"/>
        <end position="73"/>
    </location>
</feature>
<feature type="transmembrane region" description="Helical" evidence="10">
    <location>
        <begin position="223"/>
        <end position="250"/>
    </location>
</feature>
<dbReference type="GO" id="GO:0015385">
    <property type="term" value="F:sodium:proton antiporter activity"/>
    <property type="evidence" value="ECO:0007669"/>
    <property type="project" value="InterPro"/>
</dbReference>
<dbReference type="InterPro" id="IPR006153">
    <property type="entry name" value="Cation/H_exchanger_TM"/>
</dbReference>
<feature type="transmembrane region" description="Helical" evidence="10">
    <location>
        <begin position="270"/>
        <end position="294"/>
    </location>
</feature>
<evidence type="ECO:0000256" key="4">
    <source>
        <dbReference type="ARBA" id="ARBA00022692"/>
    </source>
</evidence>
<dbReference type="OrthoDB" id="9809206at2"/>
<dbReference type="GO" id="GO:0015386">
    <property type="term" value="F:potassium:proton antiporter activity"/>
    <property type="evidence" value="ECO:0007669"/>
    <property type="project" value="TreeGrafter"/>
</dbReference>
<evidence type="ECO:0000313" key="13">
    <source>
        <dbReference type="Proteomes" id="UP000297975"/>
    </source>
</evidence>
<keyword evidence="4 10" id="KW-0812">Transmembrane</keyword>
<feature type="transmembrane region" description="Helical" evidence="10">
    <location>
        <begin position="79"/>
        <end position="98"/>
    </location>
</feature>
<keyword evidence="8 10" id="KW-0472">Membrane</keyword>
<dbReference type="EMBL" id="SOPW01000005">
    <property type="protein sequence ID" value="TFB22937.1"/>
    <property type="molecule type" value="Genomic_DNA"/>
</dbReference>
<keyword evidence="7" id="KW-0406">Ion transport</keyword>
<feature type="domain" description="Cation/H+ exchanger transmembrane" evidence="11">
    <location>
        <begin position="14"/>
        <end position="392"/>
    </location>
</feature>
<reference evidence="12 13" key="1">
    <citation type="submission" date="2019-03" db="EMBL/GenBank/DDBJ databases">
        <authorList>
            <person name="He R.-H."/>
        </authorList>
    </citation>
    <scope>NUCLEOTIDE SEQUENCE [LARGE SCALE GENOMIC DNA]</scope>
    <source>
        <strain evidence="13">SH 714</strain>
    </source>
</reference>
<feature type="transmembrane region" description="Helical" evidence="10">
    <location>
        <begin position="368"/>
        <end position="390"/>
    </location>
</feature>
<proteinExistence type="predicted"/>
<evidence type="ECO:0000256" key="7">
    <source>
        <dbReference type="ARBA" id="ARBA00023065"/>
    </source>
</evidence>
<dbReference type="PANTHER" id="PTHR10110">
    <property type="entry name" value="SODIUM/HYDROGEN EXCHANGER"/>
    <property type="match status" value="1"/>
</dbReference>
<evidence type="ECO:0000256" key="10">
    <source>
        <dbReference type="SAM" id="Phobius"/>
    </source>
</evidence>
<evidence type="ECO:0000259" key="11">
    <source>
        <dbReference type="Pfam" id="PF00999"/>
    </source>
</evidence>
<protein>
    <submittedName>
        <fullName evidence="12">Sodium:proton antiporter</fullName>
    </submittedName>
</protein>
<dbReference type="Proteomes" id="UP000297975">
    <property type="component" value="Unassembled WGS sequence"/>
</dbReference>
<keyword evidence="13" id="KW-1185">Reference proteome</keyword>
<feature type="transmembrane region" description="Helical" evidence="10">
    <location>
        <begin position="336"/>
        <end position="356"/>
    </location>
</feature>
<evidence type="ECO:0000256" key="9">
    <source>
        <dbReference type="ARBA" id="ARBA00023201"/>
    </source>
</evidence>
<feature type="transmembrane region" description="Helical" evidence="10">
    <location>
        <begin position="301"/>
        <end position="324"/>
    </location>
</feature>
<dbReference type="InterPro" id="IPR018422">
    <property type="entry name" value="Cation/H_exchanger_CPA1"/>
</dbReference>